<evidence type="ECO:0000256" key="1">
    <source>
        <dbReference type="SAM" id="MobiDB-lite"/>
    </source>
</evidence>
<feature type="compositionally biased region" description="Basic and acidic residues" evidence="1">
    <location>
        <begin position="156"/>
        <end position="172"/>
    </location>
</feature>
<evidence type="ECO:0000313" key="3">
    <source>
        <dbReference type="Proteomes" id="UP000266841"/>
    </source>
</evidence>
<comment type="caution">
    <text evidence="2">The sequence shown here is derived from an EMBL/GenBank/DDBJ whole genome shotgun (WGS) entry which is preliminary data.</text>
</comment>
<dbReference type="AlphaFoldDB" id="K0SUA7"/>
<name>K0SUA7_THAOC</name>
<protein>
    <submittedName>
        <fullName evidence="2">Uncharacterized protein</fullName>
    </submittedName>
</protein>
<keyword evidence="3" id="KW-1185">Reference proteome</keyword>
<gene>
    <name evidence="2" type="ORF">THAOC_17604</name>
</gene>
<reference evidence="2 3" key="1">
    <citation type="journal article" date="2012" name="Genome Biol.">
        <title>Genome and low-iron response of an oceanic diatom adapted to chronic iron limitation.</title>
        <authorList>
            <person name="Lommer M."/>
            <person name="Specht M."/>
            <person name="Roy A.S."/>
            <person name="Kraemer L."/>
            <person name="Andreson R."/>
            <person name="Gutowska M.A."/>
            <person name="Wolf J."/>
            <person name="Bergner S.V."/>
            <person name="Schilhabel M.B."/>
            <person name="Klostermeier U.C."/>
            <person name="Beiko R.G."/>
            <person name="Rosenstiel P."/>
            <person name="Hippler M."/>
            <person name="Laroche J."/>
        </authorList>
    </citation>
    <scope>NUCLEOTIDE SEQUENCE [LARGE SCALE GENOMIC DNA]</scope>
    <source>
        <strain evidence="2 3">CCMP1005</strain>
    </source>
</reference>
<feature type="region of interest" description="Disordered" evidence="1">
    <location>
        <begin position="150"/>
        <end position="210"/>
    </location>
</feature>
<evidence type="ECO:0000313" key="2">
    <source>
        <dbReference type="EMBL" id="EJK61832.1"/>
    </source>
</evidence>
<organism evidence="2 3">
    <name type="scientific">Thalassiosira oceanica</name>
    <name type="common">Marine diatom</name>
    <dbReference type="NCBI Taxonomy" id="159749"/>
    <lineage>
        <taxon>Eukaryota</taxon>
        <taxon>Sar</taxon>
        <taxon>Stramenopiles</taxon>
        <taxon>Ochrophyta</taxon>
        <taxon>Bacillariophyta</taxon>
        <taxon>Coscinodiscophyceae</taxon>
        <taxon>Thalassiosirophycidae</taxon>
        <taxon>Thalassiosirales</taxon>
        <taxon>Thalassiosiraceae</taxon>
        <taxon>Thalassiosira</taxon>
    </lineage>
</organism>
<sequence>MDMFAGGQRTNESVDDYGSRLRQISETHRAAGGSLGLHHPALYTASLAHIAQEAGVAVTALSAEQQASAVSKVEREYLATLIIVLTDERRFGGLKSRLKLEFKLQGTDNYPKTVTQALKMLSDWESETRAAAGTARGGTSSLEQSLAFAQTGGPFNEEKKDDGDVDPKRDDNDTFPPPPQDPGGVGTVLRRSSAQQRRRQSPLGRLGEVH</sequence>
<accession>K0SUA7</accession>
<dbReference type="EMBL" id="AGNL01019428">
    <property type="protein sequence ID" value="EJK61832.1"/>
    <property type="molecule type" value="Genomic_DNA"/>
</dbReference>
<proteinExistence type="predicted"/>
<dbReference type="Proteomes" id="UP000266841">
    <property type="component" value="Unassembled WGS sequence"/>
</dbReference>